<evidence type="ECO:0000256" key="6">
    <source>
        <dbReference type="ARBA" id="ARBA00023136"/>
    </source>
</evidence>
<dbReference type="Pfam" id="PF02321">
    <property type="entry name" value="OEP"/>
    <property type="match status" value="2"/>
</dbReference>
<evidence type="ECO:0000256" key="9">
    <source>
        <dbReference type="ARBA" id="ARBA00037313"/>
    </source>
</evidence>
<dbReference type="PROSITE" id="PS51257">
    <property type="entry name" value="PROKAR_LIPOPROTEIN"/>
    <property type="match status" value="1"/>
</dbReference>
<evidence type="ECO:0000256" key="4">
    <source>
        <dbReference type="ARBA" id="ARBA00022692"/>
    </source>
</evidence>
<organism evidence="11 12">
    <name type="scientific">Lysobacter soyae</name>
    <dbReference type="NCBI Taxonomy" id="2764185"/>
    <lineage>
        <taxon>Bacteria</taxon>
        <taxon>Pseudomonadati</taxon>
        <taxon>Pseudomonadota</taxon>
        <taxon>Gammaproteobacteria</taxon>
        <taxon>Lysobacterales</taxon>
        <taxon>Lysobacteraceae</taxon>
        <taxon>Lysobacter</taxon>
    </lineage>
</organism>
<keyword evidence="4 10" id="KW-0812">Transmembrane</keyword>
<evidence type="ECO:0000313" key="12">
    <source>
        <dbReference type="Proteomes" id="UP000824755"/>
    </source>
</evidence>
<dbReference type="NCBIfam" id="TIGR01845">
    <property type="entry name" value="outer_NodT"/>
    <property type="match status" value="1"/>
</dbReference>
<comment type="subcellular location">
    <subcellularLocation>
        <location evidence="10">Cell outer membrane</location>
        <topology evidence="10">Lipid-anchor</topology>
    </subcellularLocation>
    <subcellularLocation>
        <location evidence="1">Membrane</location>
    </subcellularLocation>
</comment>
<keyword evidence="5 10" id="KW-0732">Signal</keyword>
<protein>
    <submittedName>
        <fullName evidence="11">Efflux transporter outer membrane subunit</fullName>
    </submittedName>
</protein>
<keyword evidence="8 10" id="KW-0449">Lipoprotein</keyword>
<evidence type="ECO:0000256" key="8">
    <source>
        <dbReference type="ARBA" id="ARBA00023288"/>
    </source>
</evidence>
<keyword evidence="7 10" id="KW-0564">Palmitate</keyword>
<dbReference type="Gene3D" id="2.20.200.10">
    <property type="entry name" value="Outer membrane efflux proteins (OEP)"/>
    <property type="match status" value="1"/>
</dbReference>
<dbReference type="Proteomes" id="UP000824755">
    <property type="component" value="Chromosome"/>
</dbReference>
<dbReference type="InterPro" id="IPR010131">
    <property type="entry name" value="MdtP/NodT-like"/>
</dbReference>
<sequence>MISQTTRKLLPALAALSLAACASTHGIAPEGTMRSADRLHSERALGNTKLSNVAWPGASWWNGLGDPQLDRLIKDGLADAPSVAAANARVRKAFAQAGLAEAGIYPTLGASAQESHIQLPETLAPAPIGGKLMHSTILSLNFSWAPDIWGGKHAKYDAAIGQARAQEVDVQAARASLIQNITQTYVGLDQAYEMRDVAAQDAKRNAGLRVLAAQRVKAGIDNQIVLSQIISAEEAAHQQQKAAEQQIVALKTTLAMLAGQGPDYGLSIERPNLNTPAIAIPSTLPSELVSRRPDVVAARWRVEAASRGIDASKADFYPSLNLSAMLGVAAGNLKDLFGSDALLVYGGPAISLPILDGGRLRNQLRGSDADFDLAVAGYDQAVLTAMRDIVDAVQTARALDSEIASAKASRAAADKSARLTQQRRQAGLATQLDVLNAQKPLLQLDQQIKQLQSKRIDAWVRLNVALGGGVPVNEAAVSTAFDKKNDSKGNPQ</sequence>
<evidence type="ECO:0000313" key="11">
    <source>
        <dbReference type="EMBL" id="QYR52437.1"/>
    </source>
</evidence>
<keyword evidence="12" id="KW-1185">Reference proteome</keyword>
<reference evidence="11 12" key="1">
    <citation type="submission" date="2021-08" db="EMBL/GenBank/DDBJ databases">
        <title>Lysobacter sp. strain CJ11 Genome sequencing and assembly.</title>
        <authorList>
            <person name="Kim I."/>
        </authorList>
    </citation>
    <scope>NUCLEOTIDE SEQUENCE [LARGE SCALE GENOMIC DNA]</scope>
    <source>
        <strain evidence="11 12">CJ11</strain>
    </source>
</reference>
<comment type="function">
    <text evidence="9">Could be involved in resistance to puromycin, acriflavine and tetraphenylarsonium chloride.</text>
</comment>
<keyword evidence="3 10" id="KW-1134">Transmembrane beta strand</keyword>
<proteinExistence type="inferred from homology"/>
<feature type="signal peptide" evidence="10">
    <location>
        <begin position="1"/>
        <end position="22"/>
    </location>
</feature>
<evidence type="ECO:0000256" key="1">
    <source>
        <dbReference type="ARBA" id="ARBA00004370"/>
    </source>
</evidence>
<evidence type="ECO:0000256" key="5">
    <source>
        <dbReference type="ARBA" id="ARBA00022729"/>
    </source>
</evidence>
<evidence type="ECO:0000256" key="7">
    <source>
        <dbReference type="ARBA" id="ARBA00023139"/>
    </source>
</evidence>
<dbReference type="PANTHER" id="PTHR30203:SF20">
    <property type="entry name" value="MULTIDRUG RESISTANCE OUTER MEMBRANE PROTEIN MDTP-RELATED"/>
    <property type="match status" value="1"/>
</dbReference>
<dbReference type="RefSeq" id="WP_220379223.1">
    <property type="nucleotide sequence ID" value="NZ_CP080544.1"/>
</dbReference>
<dbReference type="PANTHER" id="PTHR30203">
    <property type="entry name" value="OUTER MEMBRANE CATION EFFLUX PROTEIN"/>
    <property type="match status" value="1"/>
</dbReference>
<evidence type="ECO:0000256" key="3">
    <source>
        <dbReference type="ARBA" id="ARBA00022452"/>
    </source>
</evidence>
<accession>A0ABX8WLE3</accession>
<gene>
    <name evidence="11" type="ORF">H8L67_07470</name>
</gene>
<keyword evidence="6 10" id="KW-0472">Membrane</keyword>
<feature type="chain" id="PRO_5044992016" evidence="10">
    <location>
        <begin position="23"/>
        <end position="492"/>
    </location>
</feature>
<evidence type="ECO:0000256" key="2">
    <source>
        <dbReference type="ARBA" id="ARBA00007613"/>
    </source>
</evidence>
<evidence type="ECO:0000256" key="10">
    <source>
        <dbReference type="RuleBase" id="RU362097"/>
    </source>
</evidence>
<dbReference type="InterPro" id="IPR003423">
    <property type="entry name" value="OMP_efflux"/>
</dbReference>
<dbReference type="SUPFAM" id="SSF56954">
    <property type="entry name" value="Outer membrane efflux proteins (OEP)"/>
    <property type="match status" value="1"/>
</dbReference>
<dbReference type="Gene3D" id="1.20.1600.10">
    <property type="entry name" value="Outer membrane efflux proteins (OEP)"/>
    <property type="match status" value="1"/>
</dbReference>
<comment type="similarity">
    <text evidence="2 10">Belongs to the outer membrane factor (OMF) (TC 1.B.17) family.</text>
</comment>
<dbReference type="EMBL" id="CP080544">
    <property type="protein sequence ID" value="QYR52437.1"/>
    <property type="molecule type" value="Genomic_DNA"/>
</dbReference>
<name>A0ABX8WLE3_9GAMM</name>